<dbReference type="Gene3D" id="3.40.50.620">
    <property type="entry name" value="HUPs"/>
    <property type="match status" value="1"/>
</dbReference>
<dbReference type="CDD" id="cd06259">
    <property type="entry name" value="YdcF-like"/>
    <property type="match status" value="1"/>
</dbReference>
<dbReference type="EMBL" id="CAJHUC010002827">
    <property type="protein sequence ID" value="CAD7704434.1"/>
    <property type="molecule type" value="Genomic_DNA"/>
</dbReference>
<dbReference type="PANTHER" id="PTHR30336:SF20">
    <property type="entry name" value="DUF218 DOMAIN-CONTAINING PROTEIN"/>
    <property type="match status" value="1"/>
</dbReference>
<accession>A0A8S1JHZ9</accession>
<keyword evidence="3" id="KW-1185">Reference proteome</keyword>
<evidence type="ECO:0000313" key="3">
    <source>
        <dbReference type="Proteomes" id="UP000708148"/>
    </source>
</evidence>
<protein>
    <recommendedName>
        <fullName evidence="1">DUF218 domain-containing protein</fullName>
    </recommendedName>
</protein>
<feature type="domain" description="DUF218" evidence="1">
    <location>
        <begin position="74"/>
        <end position="204"/>
    </location>
</feature>
<dbReference type="Pfam" id="PF02698">
    <property type="entry name" value="DUF218"/>
    <property type="match status" value="1"/>
</dbReference>
<evidence type="ECO:0000313" key="2">
    <source>
        <dbReference type="EMBL" id="CAD7704434.1"/>
    </source>
</evidence>
<proteinExistence type="predicted"/>
<organism evidence="2 3">
    <name type="scientific">Ostreobium quekettii</name>
    <dbReference type="NCBI Taxonomy" id="121088"/>
    <lineage>
        <taxon>Eukaryota</taxon>
        <taxon>Viridiplantae</taxon>
        <taxon>Chlorophyta</taxon>
        <taxon>core chlorophytes</taxon>
        <taxon>Ulvophyceae</taxon>
        <taxon>TCBD clade</taxon>
        <taxon>Bryopsidales</taxon>
        <taxon>Ostreobineae</taxon>
        <taxon>Ostreobiaceae</taxon>
        <taxon>Ostreobium</taxon>
    </lineage>
</organism>
<dbReference type="InterPro" id="IPR003848">
    <property type="entry name" value="DUF218"/>
</dbReference>
<dbReference type="Proteomes" id="UP000708148">
    <property type="component" value="Unassembled WGS sequence"/>
</dbReference>
<name>A0A8S1JHZ9_9CHLO</name>
<dbReference type="GO" id="GO:0005886">
    <property type="term" value="C:plasma membrane"/>
    <property type="evidence" value="ECO:0007669"/>
    <property type="project" value="TreeGrafter"/>
</dbReference>
<dbReference type="PANTHER" id="PTHR30336">
    <property type="entry name" value="INNER MEMBRANE PROTEIN, PROBABLE PERMEASE"/>
    <property type="match status" value="1"/>
</dbReference>
<dbReference type="OrthoDB" id="10055554at2759"/>
<dbReference type="InterPro" id="IPR051599">
    <property type="entry name" value="Cell_Envelope_Assoc"/>
</dbReference>
<comment type="caution">
    <text evidence="2">The sequence shown here is derived from an EMBL/GenBank/DDBJ whole genome shotgun (WGS) entry which is preliminary data.</text>
</comment>
<dbReference type="InterPro" id="IPR014729">
    <property type="entry name" value="Rossmann-like_a/b/a_fold"/>
</dbReference>
<reference evidence="2" key="1">
    <citation type="submission" date="2020-12" db="EMBL/GenBank/DDBJ databases">
        <authorList>
            <person name="Iha C."/>
        </authorList>
    </citation>
    <scope>NUCLEOTIDE SEQUENCE</scope>
</reference>
<gene>
    <name evidence="2" type="ORF">OSTQU699_LOCUS9789</name>
</gene>
<sequence>MLCRVPKLGTVPARCCSLPTWGPWTEAGRLCSQQYRAIRGFRRAPRLCSSASQDIAWLVGAQDGDVPDCATDYEAIFVLAGGFTAQGTLPPSVTRRMDAVIDIQKRQDAFCPIVCLGGGTPHKKPPLTEQGYPVHESTRLSEYLLSHGLDPVRDGIYKEVSSHDTIGNVYFALTIHALPARWRKMAIVTSAFHMPRTKQLFKDVFELAEEGNAYGESKRFLLDFFPVDDRGTMADKVLQARRAREAESLKTWVMKSKPQLKSLADMHAWLHNTHLCYAVGRQHEFGIPRMENDMAMASY</sequence>
<dbReference type="AlphaFoldDB" id="A0A8S1JHZ9"/>
<evidence type="ECO:0000259" key="1">
    <source>
        <dbReference type="Pfam" id="PF02698"/>
    </source>
</evidence>